<dbReference type="FunFam" id="3.30.160.60:FF:001732">
    <property type="entry name" value="Zgc:162936"/>
    <property type="match status" value="1"/>
</dbReference>
<accession>E5A5X5</accession>
<dbReference type="InterPro" id="IPR001138">
    <property type="entry name" value="Zn2Cys6_DnaBD"/>
</dbReference>
<reference evidence="12" key="1">
    <citation type="journal article" date="2011" name="Nat. Commun.">
        <title>Effector diversification within compartments of the Leptosphaeria maculans genome affected by Repeat-Induced Point mutations.</title>
        <authorList>
            <person name="Rouxel T."/>
            <person name="Grandaubert J."/>
            <person name="Hane J.K."/>
            <person name="Hoede C."/>
            <person name="van de Wouw A.P."/>
            <person name="Couloux A."/>
            <person name="Dominguez V."/>
            <person name="Anthouard V."/>
            <person name="Bally P."/>
            <person name="Bourras S."/>
            <person name="Cozijnsen A.J."/>
            <person name="Ciuffetti L.M."/>
            <person name="Degrave A."/>
            <person name="Dilmaghani A."/>
            <person name="Duret L."/>
            <person name="Fudal I."/>
            <person name="Goodwin S.B."/>
            <person name="Gout L."/>
            <person name="Glaser N."/>
            <person name="Linglin J."/>
            <person name="Kema G.H.J."/>
            <person name="Lapalu N."/>
            <person name="Lawrence C.B."/>
            <person name="May K."/>
            <person name="Meyer M."/>
            <person name="Ollivier B."/>
            <person name="Poulain J."/>
            <person name="Schoch C.L."/>
            <person name="Simon A."/>
            <person name="Spatafora J.W."/>
            <person name="Stachowiak A."/>
            <person name="Turgeon B.G."/>
            <person name="Tyler B.M."/>
            <person name="Vincent D."/>
            <person name="Weissenbach J."/>
            <person name="Amselem J."/>
            <person name="Quesneville H."/>
            <person name="Oliver R.P."/>
            <person name="Wincker P."/>
            <person name="Balesdent M.-H."/>
            <person name="Howlett B.J."/>
        </authorList>
    </citation>
    <scope>NUCLEOTIDE SEQUENCE [LARGE SCALE GENOMIC DNA]</scope>
    <source>
        <strain evidence="12">JN3 / isolate v23.1.3 / race Av1-4-5-6-7-8</strain>
    </source>
</reference>
<keyword evidence="5" id="KW-0862">Zinc</keyword>
<dbReference type="InParanoid" id="E5A5X5"/>
<dbReference type="SMART" id="SM00355">
    <property type="entry name" value="ZnF_C2H2"/>
    <property type="match status" value="1"/>
</dbReference>
<dbReference type="Pfam" id="PF00172">
    <property type="entry name" value="Zn_clus"/>
    <property type="match status" value="1"/>
</dbReference>
<evidence type="ECO:0000256" key="1">
    <source>
        <dbReference type="ARBA" id="ARBA00004123"/>
    </source>
</evidence>
<dbReference type="EMBL" id="FP929135">
    <property type="protein sequence ID" value="CBX99020.1"/>
    <property type="molecule type" value="Genomic_DNA"/>
</dbReference>
<dbReference type="HOGENOM" id="CLU_003864_1_1_1"/>
<dbReference type="InterPro" id="IPR051059">
    <property type="entry name" value="VerF-like"/>
</dbReference>
<dbReference type="InterPro" id="IPR036864">
    <property type="entry name" value="Zn2-C6_fun-type_DNA-bd_sf"/>
</dbReference>
<dbReference type="InterPro" id="IPR036236">
    <property type="entry name" value="Znf_C2H2_sf"/>
</dbReference>
<proteinExistence type="predicted"/>
<dbReference type="GO" id="GO:0006351">
    <property type="term" value="P:DNA-templated transcription"/>
    <property type="evidence" value="ECO:0007669"/>
    <property type="project" value="InterPro"/>
</dbReference>
<dbReference type="SMART" id="SM00066">
    <property type="entry name" value="GAL4"/>
    <property type="match status" value="1"/>
</dbReference>
<dbReference type="PANTHER" id="PTHR40626:SF13">
    <property type="entry name" value="RESPIRATION FACTOR 2-RELATED"/>
    <property type="match status" value="1"/>
</dbReference>
<evidence type="ECO:0000256" key="4">
    <source>
        <dbReference type="ARBA" id="ARBA00022771"/>
    </source>
</evidence>
<dbReference type="GO" id="GO:0045893">
    <property type="term" value="P:positive regulation of DNA-templated transcription"/>
    <property type="evidence" value="ECO:0007669"/>
    <property type="project" value="UniProtKB-ARBA"/>
</dbReference>
<evidence type="ECO:0000256" key="2">
    <source>
        <dbReference type="ARBA" id="ARBA00022723"/>
    </source>
</evidence>
<evidence type="ECO:0000313" key="11">
    <source>
        <dbReference type="EMBL" id="CBX99020.1"/>
    </source>
</evidence>
<evidence type="ECO:0000259" key="9">
    <source>
        <dbReference type="PROSITE" id="PS50048"/>
    </source>
</evidence>
<evidence type="ECO:0000256" key="8">
    <source>
        <dbReference type="SAM" id="MobiDB-lite"/>
    </source>
</evidence>
<keyword evidence="2" id="KW-0479">Metal-binding</keyword>
<dbReference type="InterPro" id="IPR007219">
    <property type="entry name" value="XnlR_reg_dom"/>
</dbReference>
<evidence type="ECO:0000256" key="6">
    <source>
        <dbReference type="ARBA" id="ARBA00023242"/>
    </source>
</evidence>
<gene>
    <name evidence="11" type="ORF">LEMA_P082590.1</name>
</gene>
<dbReference type="eggNOG" id="KOG1721">
    <property type="taxonomic scope" value="Eukaryota"/>
</dbReference>
<evidence type="ECO:0008006" key="13">
    <source>
        <dbReference type="Google" id="ProtNLM"/>
    </source>
</evidence>
<dbReference type="GO" id="GO:0005634">
    <property type="term" value="C:nucleus"/>
    <property type="evidence" value="ECO:0007669"/>
    <property type="project" value="UniProtKB-SubCell"/>
</dbReference>
<organism evidence="11 12">
    <name type="scientific">Leptosphaeria maculans (strain JN3 / isolate v23.1.3 / race Av1-4-5-6-7-8)</name>
    <name type="common">Blackleg fungus</name>
    <name type="synonym">Phoma lingam</name>
    <dbReference type="NCBI Taxonomy" id="985895"/>
    <lineage>
        <taxon>Eukaryota</taxon>
        <taxon>Fungi</taxon>
        <taxon>Dikarya</taxon>
        <taxon>Ascomycota</taxon>
        <taxon>Pezizomycotina</taxon>
        <taxon>Dothideomycetes</taxon>
        <taxon>Pleosporomycetidae</taxon>
        <taxon>Pleosporales</taxon>
        <taxon>Pleosporineae</taxon>
        <taxon>Leptosphaeriaceae</taxon>
        <taxon>Plenodomus</taxon>
        <taxon>Plenodomus lingam/Leptosphaeria maculans species complex</taxon>
    </lineage>
</organism>
<feature type="region of interest" description="Disordered" evidence="8">
    <location>
        <begin position="82"/>
        <end position="105"/>
    </location>
</feature>
<dbReference type="GO" id="GO:0008270">
    <property type="term" value="F:zinc ion binding"/>
    <property type="evidence" value="ECO:0007669"/>
    <property type="project" value="UniProtKB-KW"/>
</dbReference>
<dbReference type="PROSITE" id="PS50048">
    <property type="entry name" value="ZN2_CY6_FUNGAL_2"/>
    <property type="match status" value="1"/>
</dbReference>
<dbReference type="PROSITE" id="PS00028">
    <property type="entry name" value="ZINC_FINGER_C2H2_1"/>
    <property type="match status" value="1"/>
</dbReference>
<dbReference type="CDD" id="cd12148">
    <property type="entry name" value="fungal_TF_MHR"/>
    <property type="match status" value="1"/>
</dbReference>
<keyword evidence="3" id="KW-0677">Repeat</keyword>
<feature type="domain" description="C2H2-type" evidence="10">
    <location>
        <begin position="10"/>
        <end position="37"/>
    </location>
</feature>
<dbReference type="SUPFAM" id="SSF57701">
    <property type="entry name" value="Zn2/Cys6 DNA-binding domain"/>
    <property type="match status" value="1"/>
</dbReference>
<dbReference type="Gene3D" id="4.10.240.10">
    <property type="entry name" value="Zn(2)-C6 fungal-type DNA-binding domain"/>
    <property type="match status" value="1"/>
</dbReference>
<dbReference type="GO" id="GO:0000978">
    <property type="term" value="F:RNA polymerase II cis-regulatory region sequence-specific DNA binding"/>
    <property type="evidence" value="ECO:0007669"/>
    <property type="project" value="InterPro"/>
</dbReference>
<dbReference type="VEuPathDB" id="FungiDB:LEMA_P082590.1"/>
<dbReference type="STRING" id="985895.E5A5X5"/>
<dbReference type="AlphaFoldDB" id="E5A5X5"/>
<keyword evidence="6" id="KW-0539">Nucleus</keyword>
<dbReference type="PANTHER" id="PTHR40626">
    <property type="entry name" value="MIP31509P"/>
    <property type="match status" value="1"/>
</dbReference>
<keyword evidence="4 7" id="KW-0863">Zinc-finger</keyword>
<dbReference type="Pfam" id="PF13912">
    <property type="entry name" value="zf-C2H2_6"/>
    <property type="match status" value="1"/>
</dbReference>
<dbReference type="GO" id="GO:0000785">
    <property type="term" value="C:chromatin"/>
    <property type="evidence" value="ECO:0007669"/>
    <property type="project" value="TreeGrafter"/>
</dbReference>
<dbReference type="Proteomes" id="UP000002668">
    <property type="component" value="Genome"/>
</dbReference>
<dbReference type="CDD" id="cd00067">
    <property type="entry name" value="GAL4"/>
    <property type="match status" value="1"/>
</dbReference>
<protein>
    <recommendedName>
        <fullName evidence="13">C2H2-type domain-containing protein</fullName>
    </recommendedName>
</protein>
<evidence type="ECO:0000256" key="5">
    <source>
        <dbReference type="ARBA" id="ARBA00022833"/>
    </source>
</evidence>
<keyword evidence="12" id="KW-1185">Reference proteome</keyword>
<dbReference type="GO" id="GO:0000981">
    <property type="term" value="F:DNA-binding transcription factor activity, RNA polymerase II-specific"/>
    <property type="evidence" value="ECO:0007669"/>
    <property type="project" value="InterPro"/>
</dbReference>
<sequence length="640" mass="71421">MRIHTREKPFPCPWCHKSFSRLDVLNRHKTAHEEQTLPGAIRVGSRACVRCASDRVRCSREQPCRRCSHRGFRCQYPAVRSPQRGLSETGAPDNASSFDTGQDESGACVVDTATPHVVDTSLNSWTWTEPTAPMDMNGSFFGLPGMGLSDINWLSPQSQNTIHMDALLAPFGVDDNPGSFPRPPGIALPRTVSTGQPSPLPEDIPMNANPEFSVSDSGKSTLSSQNRYYVDGSGARAPFGGRHIDAASCDHTEQVQDAEGDASAEPNVTLMQGPSCPLSTYDSLIRGITMEARTCLEELDTTCLPTPEQFQICVRQYFAKFHPAFPFLRRSSFTKDMSSSWVLLLAVTVVGSKFCQDLQPAVQTDALLRLVGLILTRCKYGLTQEGTVIDEDLDYMPGGRHNRLSSPCLPILQAGILNISCMLHSGKQALVERALVERHYLVEACRSFDLLAYNPSCEGFPQSNTRDRDTKINQWLEQESKSRTGAMIWVLDTICAYEFQVTPLMQLNDMQVNLPAPEDIWENPTLQQQTYGKQCEIKLRDALEILYIEKKMPSNLGEFSVGLLIMAIYRNTKDLLARDRIRLYSWSPSALPQRRSGTPRSSYQDWLPTTRLAMKWRNSACDCLDILHWPANTKVASVTI</sequence>
<comment type="subcellular location">
    <subcellularLocation>
        <location evidence="1">Nucleus</location>
    </subcellularLocation>
</comment>
<dbReference type="OMA" id="IEPHAIY"/>
<dbReference type="SUPFAM" id="SSF57667">
    <property type="entry name" value="beta-beta-alpha zinc fingers"/>
    <property type="match status" value="1"/>
</dbReference>
<name>E5A5X5_LEPMJ</name>
<evidence type="ECO:0000256" key="7">
    <source>
        <dbReference type="PROSITE-ProRule" id="PRU00042"/>
    </source>
</evidence>
<dbReference type="PROSITE" id="PS50157">
    <property type="entry name" value="ZINC_FINGER_C2H2_2"/>
    <property type="match status" value="1"/>
</dbReference>
<dbReference type="PROSITE" id="PS00463">
    <property type="entry name" value="ZN2_CY6_FUNGAL_1"/>
    <property type="match status" value="1"/>
</dbReference>
<feature type="domain" description="Zn(2)-C6 fungal-type" evidence="9">
    <location>
        <begin position="47"/>
        <end position="76"/>
    </location>
</feature>
<evidence type="ECO:0000313" key="12">
    <source>
        <dbReference type="Proteomes" id="UP000002668"/>
    </source>
</evidence>
<dbReference type="OrthoDB" id="654211at2759"/>
<dbReference type="InterPro" id="IPR013087">
    <property type="entry name" value="Znf_C2H2_type"/>
</dbReference>
<dbReference type="Pfam" id="PF04082">
    <property type="entry name" value="Fungal_trans"/>
    <property type="match status" value="1"/>
</dbReference>
<evidence type="ECO:0000256" key="3">
    <source>
        <dbReference type="ARBA" id="ARBA00022737"/>
    </source>
</evidence>
<evidence type="ECO:0000259" key="10">
    <source>
        <dbReference type="PROSITE" id="PS50157"/>
    </source>
</evidence>
<dbReference type="Gene3D" id="3.30.160.60">
    <property type="entry name" value="Classic Zinc Finger"/>
    <property type="match status" value="1"/>
</dbReference>